<keyword evidence="13 18" id="KW-0472">Membrane</keyword>
<dbReference type="AlphaFoldDB" id="A0A365UCQ4"/>
<evidence type="ECO:0000256" key="12">
    <source>
        <dbReference type="ARBA" id="ARBA00022989"/>
    </source>
</evidence>
<organism evidence="22 23">
    <name type="scientific">Rhodosalinus halophilus</name>
    <dbReference type="NCBI Taxonomy" id="2259333"/>
    <lineage>
        <taxon>Bacteria</taxon>
        <taxon>Pseudomonadati</taxon>
        <taxon>Pseudomonadota</taxon>
        <taxon>Alphaproteobacteria</taxon>
        <taxon>Rhodobacterales</taxon>
        <taxon>Paracoccaceae</taxon>
        <taxon>Rhodosalinus</taxon>
    </lineage>
</organism>
<evidence type="ECO:0000256" key="14">
    <source>
        <dbReference type="ARBA" id="ARBA00023137"/>
    </source>
</evidence>
<dbReference type="InterPro" id="IPR050445">
    <property type="entry name" value="Bact_polysacc_biosynth/exp"/>
</dbReference>
<reference evidence="22 23" key="1">
    <citation type="submission" date="2018-07" db="EMBL/GenBank/DDBJ databases">
        <title>Rhodosalinus sp. strain E84T genomic sequence and assembly.</title>
        <authorList>
            <person name="Liu Z.-W."/>
            <person name="Lu D.-C."/>
        </authorList>
    </citation>
    <scope>NUCLEOTIDE SEQUENCE [LARGE SCALE GENOMIC DNA]</scope>
    <source>
        <strain evidence="22 23">E84</strain>
    </source>
</reference>
<dbReference type="InterPro" id="IPR027417">
    <property type="entry name" value="P-loop_NTPase"/>
</dbReference>
<evidence type="ECO:0000256" key="1">
    <source>
        <dbReference type="ARBA" id="ARBA00004429"/>
    </source>
</evidence>
<keyword evidence="23" id="KW-1185">Reference proteome</keyword>
<evidence type="ECO:0000256" key="18">
    <source>
        <dbReference type="SAM" id="Phobius"/>
    </source>
</evidence>
<dbReference type="InterPro" id="IPR003856">
    <property type="entry name" value="LPS_length_determ_N"/>
</dbReference>
<dbReference type="Pfam" id="PF13614">
    <property type="entry name" value="AAA_31"/>
    <property type="match status" value="1"/>
</dbReference>
<evidence type="ECO:0000256" key="16">
    <source>
        <dbReference type="SAM" id="Coils"/>
    </source>
</evidence>
<dbReference type="Pfam" id="PF13807">
    <property type="entry name" value="GNVR"/>
    <property type="match status" value="1"/>
</dbReference>
<dbReference type="Proteomes" id="UP000253370">
    <property type="component" value="Unassembled WGS sequence"/>
</dbReference>
<feature type="domain" description="AAA" evidence="20">
    <location>
        <begin position="531"/>
        <end position="657"/>
    </location>
</feature>
<evidence type="ECO:0000256" key="8">
    <source>
        <dbReference type="ARBA" id="ARBA00022692"/>
    </source>
</evidence>
<dbReference type="OrthoDB" id="230260at2"/>
<evidence type="ECO:0000256" key="4">
    <source>
        <dbReference type="ARBA" id="ARBA00011903"/>
    </source>
</evidence>
<dbReference type="GO" id="GO:0005524">
    <property type="term" value="F:ATP binding"/>
    <property type="evidence" value="ECO:0007669"/>
    <property type="project" value="UniProtKB-KW"/>
</dbReference>
<keyword evidence="9" id="KW-0547">Nucleotide-binding</keyword>
<accession>A0A365UCQ4</accession>
<feature type="region of interest" description="Disordered" evidence="17">
    <location>
        <begin position="1"/>
        <end position="26"/>
    </location>
</feature>
<dbReference type="EMBL" id="QNTQ01000002">
    <property type="protein sequence ID" value="RBI87207.1"/>
    <property type="molecule type" value="Genomic_DNA"/>
</dbReference>
<dbReference type="GO" id="GO:0004715">
    <property type="term" value="F:non-membrane spanning protein tyrosine kinase activity"/>
    <property type="evidence" value="ECO:0007669"/>
    <property type="project" value="UniProtKB-EC"/>
</dbReference>
<comment type="similarity">
    <text evidence="3">Belongs to the etk/wzc family.</text>
</comment>
<evidence type="ECO:0000256" key="3">
    <source>
        <dbReference type="ARBA" id="ARBA00008883"/>
    </source>
</evidence>
<keyword evidence="10" id="KW-0418">Kinase</keyword>
<feature type="domain" description="Polysaccharide chain length determinant N-terminal" evidence="19">
    <location>
        <begin position="29"/>
        <end position="122"/>
    </location>
</feature>
<feature type="coiled-coil region" evidence="16">
    <location>
        <begin position="230"/>
        <end position="300"/>
    </location>
</feature>
<dbReference type="Gene3D" id="3.40.50.300">
    <property type="entry name" value="P-loop containing nucleotide triphosphate hydrolases"/>
    <property type="match status" value="1"/>
</dbReference>
<feature type="domain" description="Tyrosine-protein kinase G-rich" evidence="21">
    <location>
        <begin position="379"/>
        <end position="452"/>
    </location>
</feature>
<feature type="compositionally biased region" description="Basic and acidic residues" evidence="17">
    <location>
        <begin position="1"/>
        <end position="14"/>
    </location>
</feature>
<evidence type="ECO:0000256" key="9">
    <source>
        <dbReference type="ARBA" id="ARBA00022741"/>
    </source>
</evidence>
<evidence type="ECO:0000259" key="19">
    <source>
        <dbReference type="Pfam" id="PF02706"/>
    </source>
</evidence>
<keyword evidence="14" id="KW-0829">Tyrosine-protein kinase</keyword>
<comment type="similarity">
    <text evidence="2">Belongs to the CpsD/CapB family.</text>
</comment>
<dbReference type="PANTHER" id="PTHR32309:SF13">
    <property type="entry name" value="FERRIC ENTEROBACTIN TRANSPORT PROTEIN FEPE"/>
    <property type="match status" value="1"/>
</dbReference>
<dbReference type="PANTHER" id="PTHR32309">
    <property type="entry name" value="TYROSINE-PROTEIN KINASE"/>
    <property type="match status" value="1"/>
</dbReference>
<dbReference type="Pfam" id="PF02706">
    <property type="entry name" value="Wzz"/>
    <property type="match status" value="1"/>
</dbReference>
<keyword evidence="5" id="KW-1003">Cell membrane</keyword>
<dbReference type="InterPro" id="IPR025669">
    <property type="entry name" value="AAA_dom"/>
</dbReference>
<keyword evidence="16" id="KW-0175">Coiled coil</keyword>
<evidence type="ECO:0000259" key="20">
    <source>
        <dbReference type="Pfam" id="PF13614"/>
    </source>
</evidence>
<dbReference type="InterPro" id="IPR032807">
    <property type="entry name" value="GNVR"/>
</dbReference>
<keyword evidence="12 18" id="KW-1133">Transmembrane helix</keyword>
<comment type="catalytic activity">
    <reaction evidence="15">
        <text>L-tyrosyl-[protein] + ATP = O-phospho-L-tyrosyl-[protein] + ADP + H(+)</text>
        <dbReference type="Rhea" id="RHEA:10596"/>
        <dbReference type="Rhea" id="RHEA-COMP:10136"/>
        <dbReference type="Rhea" id="RHEA-COMP:20101"/>
        <dbReference type="ChEBI" id="CHEBI:15378"/>
        <dbReference type="ChEBI" id="CHEBI:30616"/>
        <dbReference type="ChEBI" id="CHEBI:46858"/>
        <dbReference type="ChEBI" id="CHEBI:61978"/>
        <dbReference type="ChEBI" id="CHEBI:456216"/>
        <dbReference type="EC" id="2.7.10.2"/>
    </reaction>
</comment>
<dbReference type="CDD" id="cd05387">
    <property type="entry name" value="BY-kinase"/>
    <property type="match status" value="1"/>
</dbReference>
<keyword evidence="7" id="KW-0808">Transferase</keyword>
<name>A0A365UCQ4_9RHOB</name>
<feature type="transmembrane region" description="Helical" evidence="18">
    <location>
        <begin position="47"/>
        <end position="66"/>
    </location>
</feature>
<keyword evidence="8 18" id="KW-0812">Transmembrane</keyword>
<evidence type="ECO:0000256" key="6">
    <source>
        <dbReference type="ARBA" id="ARBA00022519"/>
    </source>
</evidence>
<protein>
    <recommendedName>
        <fullName evidence="4">non-specific protein-tyrosine kinase</fullName>
        <ecNumber evidence="4">2.7.10.2</ecNumber>
    </recommendedName>
</protein>
<proteinExistence type="inferred from homology"/>
<evidence type="ECO:0000256" key="15">
    <source>
        <dbReference type="ARBA" id="ARBA00051245"/>
    </source>
</evidence>
<dbReference type="SUPFAM" id="SSF52540">
    <property type="entry name" value="P-loop containing nucleoside triphosphate hydrolases"/>
    <property type="match status" value="1"/>
</dbReference>
<gene>
    <name evidence="22" type="ORF">DRV85_03535</name>
</gene>
<comment type="caution">
    <text evidence="22">The sequence shown here is derived from an EMBL/GenBank/DDBJ whole genome shotgun (WGS) entry which is preliminary data.</text>
</comment>
<evidence type="ECO:0000256" key="13">
    <source>
        <dbReference type="ARBA" id="ARBA00023136"/>
    </source>
</evidence>
<evidence type="ECO:0000256" key="2">
    <source>
        <dbReference type="ARBA" id="ARBA00007316"/>
    </source>
</evidence>
<feature type="coiled-coil region" evidence="16">
    <location>
        <begin position="332"/>
        <end position="397"/>
    </location>
</feature>
<evidence type="ECO:0000256" key="11">
    <source>
        <dbReference type="ARBA" id="ARBA00022840"/>
    </source>
</evidence>
<evidence type="ECO:0000313" key="23">
    <source>
        <dbReference type="Proteomes" id="UP000253370"/>
    </source>
</evidence>
<dbReference type="InterPro" id="IPR005702">
    <property type="entry name" value="Wzc-like_C"/>
</dbReference>
<dbReference type="GO" id="GO:0005886">
    <property type="term" value="C:plasma membrane"/>
    <property type="evidence" value="ECO:0007669"/>
    <property type="project" value="UniProtKB-SubCell"/>
</dbReference>
<keyword evidence="11" id="KW-0067">ATP-binding</keyword>
<evidence type="ECO:0000256" key="17">
    <source>
        <dbReference type="SAM" id="MobiDB-lite"/>
    </source>
</evidence>
<evidence type="ECO:0000313" key="22">
    <source>
        <dbReference type="EMBL" id="RBI87207.1"/>
    </source>
</evidence>
<evidence type="ECO:0000256" key="5">
    <source>
        <dbReference type="ARBA" id="ARBA00022475"/>
    </source>
</evidence>
<evidence type="ECO:0000259" key="21">
    <source>
        <dbReference type="Pfam" id="PF13807"/>
    </source>
</evidence>
<evidence type="ECO:0000256" key="10">
    <source>
        <dbReference type="ARBA" id="ARBA00022777"/>
    </source>
</evidence>
<dbReference type="RefSeq" id="WP_113288055.1">
    <property type="nucleotide sequence ID" value="NZ_QNTQ01000002.1"/>
</dbReference>
<evidence type="ECO:0000256" key="7">
    <source>
        <dbReference type="ARBA" id="ARBA00022679"/>
    </source>
</evidence>
<dbReference type="NCBIfam" id="TIGR01007">
    <property type="entry name" value="eps_fam"/>
    <property type="match status" value="1"/>
</dbReference>
<comment type="subcellular location">
    <subcellularLocation>
        <location evidence="1">Cell inner membrane</location>
        <topology evidence="1">Multi-pass membrane protein</topology>
    </subcellularLocation>
</comment>
<sequence length="717" mass="78685">MNVQPVKREAEGRGRGRQGAAPQPEAADDDIDLLELAGTLWRGKGRILLVTGLALAAAGYYAFVLAEPKYSATASLVLEVQGPNVVDLDQVVTGVSTETSALNTELEVIRSRRLIAELVDELDLAQSPEFNPRLRPAPRFSPDALVAAAREALGLPVETAPPPSEAEIRRSAIGAARQAISVTQQRNTYIFEISATTGDRGTSVAMANTLAEIYIDDQIAQKFAATDQAVDWLSERVRELEVELRSQEDAVKELRAESEAATPEAVEALNLQVREQRDRVERAEAALAAAEERRAALGEARAAGPARMLAVAEDPLLERIAEREGPESAAFAARADELVQRAEVERARAEEQLASLRDALARLEERIERQSGDLIQIQQMERELQATRSLYESFLTRLKETTVSRGLQQADTRFLSEAESAAQVEPRRARILGLAGILGLVLGSGLVLLREALRNHFRTSEDLEKRTGHTVIGQIPMMPIRSRKKLIDYLNDKPTSAAAEAIRNLRTSVLMSNVDAPPRVIMVTSSVPNESKTSITLALAHNFAGLGKKVLLIEGDIRRRTFSQYLDHPPTGGLMAILAEDKPLSEVVVHEPRLGADVLMGEKTQVNAADLFSSEKFHQMLENARAAYDYVIIDTPPVLVVPDARVIGQSADAIVFNVRWDSTTHAQVDEALRQFETVNLPVTGLVLTQIDPKGMKRYGYGGRYGAYSRYGKRYYEA</sequence>
<dbReference type="EC" id="2.7.10.2" evidence="4"/>
<keyword evidence="6" id="KW-0997">Cell inner membrane</keyword>